<accession>A0A449ISR1</accession>
<dbReference type="CDD" id="cd03255">
    <property type="entry name" value="ABC_MJ0796_LolCDE_FtsE"/>
    <property type="match status" value="1"/>
</dbReference>
<reference evidence="18 19" key="1">
    <citation type="submission" date="2019-02" db="EMBL/GenBank/DDBJ databases">
        <authorList>
            <consortium name="Pathogen Informatics"/>
        </authorList>
    </citation>
    <scope>NUCLEOTIDE SEQUENCE [LARGE SCALE GENOMIC DNA]</scope>
    <source>
        <strain evidence="18 19">3012STDY7103891</strain>
    </source>
</reference>
<dbReference type="Proteomes" id="UP000330809">
    <property type="component" value="Unassembled WGS sequence"/>
</dbReference>
<dbReference type="InterPro" id="IPR017911">
    <property type="entry name" value="MacB-like_ATP-bd"/>
</dbReference>
<dbReference type="InterPro" id="IPR050250">
    <property type="entry name" value="Macrolide_Exporter_MacB"/>
</dbReference>
<dbReference type="PROSITE" id="PS50893">
    <property type="entry name" value="ABC_TRANSPORTER_2"/>
    <property type="match status" value="1"/>
</dbReference>
<evidence type="ECO:0000256" key="9">
    <source>
        <dbReference type="ARBA" id="ARBA00022989"/>
    </source>
</evidence>
<keyword evidence="6" id="KW-0547">Nucleotide-binding</keyword>
<evidence type="ECO:0000256" key="10">
    <source>
        <dbReference type="ARBA" id="ARBA00023136"/>
    </source>
</evidence>
<evidence type="ECO:0000256" key="3">
    <source>
        <dbReference type="ARBA" id="ARBA00022475"/>
    </source>
</evidence>
<dbReference type="GO" id="GO:0022857">
    <property type="term" value="F:transmembrane transporter activity"/>
    <property type="evidence" value="ECO:0007669"/>
    <property type="project" value="TreeGrafter"/>
</dbReference>
<evidence type="ECO:0000256" key="1">
    <source>
        <dbReference type="ARBA" id="ARBA00004429"/>
    </source>
</evidence>
<dbReference type="Pfam" id="PF12704">
    <property type="entry name" value="MacB_PCD"/>
    <property type="match status" value="1"/>
</dbReference>
<keyword evidence="2" id="KW-0813">Transport</keyword>
<keyword evidence="5 15" id="KW-0812">Transmembrane</keyword>
<keyword evidence="18" id="KW-0378">Hydrolase</keyword>
<gene>
    <name evidence="18" type="primary">macB_2</name>
    <name evidence="18" type="ORF">NCTC10754_05095</name>
    <name evidence="17" type="ORF">PI499_05025</name>
</gene>
<dbReference type="InterPro" id="IPR003838">
    <property type="entry name" value="ABC3_permease_C"/>
</dbReference>
<dbReference type="GO" id="GO:0005886">
    <property type="term" value="C:plasma membrane"/>
    <property type="evidence" value="ECO:0007669"/>
    <property type="project" value="UniProtKB-SubCell"/>
</dbReference>
<evidence type="ECO:0000256" key="6">
    <source>
        <dbReference type="ARBA" id="ARBA00022741"/>
    </source>
</evidence>
<protein>
    <recommendedName>
        <fullName evidence="13">Pyoverdine export ATP-binding/permease protein PvdT</fullName>
    </recommendedName>
</protein>
<dbReference type="GO" id="GO:0005524">
    <property type="term" value="F:ATP binding"/>
    <property type="evidence" value="ECO:0007669"/>
    <property type="project" value="UniProtKB-KW"/>
</dbReference>
<evidence type="ECO:0000259" key="16">
    <source>
        <dbReference type="PROSITE" id="PS50893"/>
    </source>
</evidence>
<evidence type="ECO:0000256" key="5">
    <source>
        <dbReference type="ARBA" id="ARBA00022692"/>
    </source>
</evidence>
<comment type="subunit">
    <text evidence="12">Part of the tripartite efflux system PvdRT-OpmQ, which is composed of an inner membrane component with both ATPase and permease domains, PvdT, a periplasmic membrane fusion protein, PvdR, and an outer membrane component, OpmQ.</text>
</comment>
<evidence type="ECO:0000256" key="8">
    <source>
        <dbReference type="ARBA" id="ARBA00022967"/>
    </source>
</evidence>
<keyword evidence="4" id="KW-0997">Cell inner membrane</keyword>
<dbReference type="RefSeq" id="WP_254925882.1">
    <property type="nucleotide sequence ID" value="NZ_CAACYJ010000040.1"/>
</dbReference>
<dbReference type="PROSITE" id="PS00211">
    <property type="entry name" value="ABC_TRANSPORTER_1"/>
    <property type="match status" value="1"/>
</dbReference>
<comment type="similarity">
    <text evidence="11">Belongs to the ABC transporter superfamily. Macrolide exporter (TC 3.A.1.122) family.</text>
</comment>
<keyword evidence="20" id="KW-1185">Reference proteome</keyword>
<dbReference type="SMART" id="SM00382">
    <property type="entry name" value="AAA"/>
    <property type="match status" value="1"/>
</dbReference>
<evidence type="ECO:0000256" key="12">
    <source>
        <dbReference type="ARBA" id="ARBA00038838"/>
    </source>
</evidence>
<feature type="transmembrane region" description="Helical" evidence="15">
    <location>
        <begin position="641"/>
        <end position="663"/>
    </location>
</feature>
<dbReference type="AlphaFoldDB" id="A0A449ISR1"/>
<keyword evidence="3" id="KW-1003">Cell membrane</keyword>
<evidence type="ECO:0000256" key="14">
    <source>
        <dbReference type="SAM" id="MobiDB-lite"/>
    </source>
</evidence>
<keyword evidence="7 18" id="KW-0067">ATP-binding</keyword>
<organism evidence="18 19">
    <name type="scientific">Pseudomonas fragi</name>
    <dbReference type="NCBI Taxonomy" id="296"/>
    <lineage>
        <taxon>Bacteria</taxon>
        <taxon>Pseudomonadati</taxon>
        <taxon>Pseudomonadota</taxon>
        <taxon>Gammaproteobacteria</taxon>
        <taxon>Pseudomonadales</taxon>
        <taxon>Pseudomonadaceae</taxon>
        <taxon>Pseudomonas</taxon>
    </lineage>
</organism>
<sequence length="680" mass="73132">MECLRKIKFRTRPTKDAVKPGNLPEENLSLSAPLIQLINVSRSYFNGHSSTEALRDVNLNIRAGEMVAIVGTSGSGKSTLLNILGCLVPPSQGQYILHGRSVTRLTNNELADLRRGTFGFVFQRYHLLGHLNAEENVLSPGLYVEGEKKTLRARAQMLLNSLGLSDRLHFFPGQLSGGQQQRVSIARALMNGGDIILADEPTGALDTKSGEEVMAALCELNAKGHTVIIVTHNNDIASYAQRLIHIQDGCISSDTGNHPASSTAGPRGGPGLKPAQGSSINMLSGWVEAIKIAFSWLVRKPLHAGLTVLGIVIGIAAVSSVIALGEGARDRIVQEISALGADTIDIYSGKDWGDIYKGSNKALSESDVDYLRSLPYVDSISPVTSATATITSKNANLSAQVLGVGEAFARVRGEVFAQGTFFSSDDVKRQAQVAVIDENMRKRLFPSWEDPIGKVILVGPMPAIVIAVIKNTPSSFGEAPVLQMYMPYTTLMSRISGQPFLESIVVRVADGISNELAESNINRLLELKRGSKDFFTSSADSILRSVTSATRVLNVLSISVASISLLVGGIGLMNMMLYSVAERTYEVGVRMAFGARRRDIMQQFLSESCLLCIFGGGFGFLLALLAGEILGGLQTDFPLKFSYWSFMVAFASSTVIGLVFGYIPARNAARLDPVEALSRA</sequence>
<evidence type="ECO:0000256" key="11">
    <source>
        <dbReference type="ARBA" id="ARBA00038388"/>
    </source>
</evidence>
<evidence type="ECO:0000313" key="17">
    <source>
        <dbReference type="EMBL" id="MDA7021244.1"/>
    </source>
</evidence>
<feature type="transmembrane region" description="Helical" evidence="15">
    <location>
        <begin position="552"/>
        <end position="573"/>
    </location>
</feature>
<reference evidence="17 20" key="2">
    <citation type="submission" date="2023-01" db="EMBL/GenBank/DDBJ databases">
        <title>Effects of deletion of Siderophore biosynthase gene in Pseudomonas fragi on quorum sensing and spoliage ability.</title>
        <authorList>
            <person name="Cui F."/>
            <person name="Wang D."/>
            <person name="Liu J."/>
            <person name="Wang Q."/>
            <person name="Li T."/>
            <person name="Li J."/>
        </authorList>
    </citation>
    <scope>NUCLEOTIDE SEQUENCE [LARGE SCALE GENOMIC DNA]</scope>
    <source>
        <strain evidence="17 20">MS-10</strain>
    </source>
</reference>
<feature type="transmembrane region" description="Helical" evidence="15">
    <location>
        <begin position="304"/>
        <end position="325"/>
    </location>
</feature>
<dbReference type="EMBL" id="JAQJVI010000004">
    <property type="protein sequence ID" value="MDA7021244.1"/>
    <property type="molecule type" value="Genomic_DNA"/>
</dbReference>
<dbReference type="GO" id="GO:0016887">
    <property type="term" value="F:ATP hydrolysis activity"/>
    <property type="evidence" value="ECO:0007669"/>
    <property type="project" value="InterPro"/>
</dbReference>
<keyword evidence="8" id="KW-1278">Translocase</keyword>
<evidence type="ECO:0000313" key="18">
    <source>
        <dbReference type="EMBL" id="VFB22405.1"/>
    </source>
</evidence>
<comment type="subcellular location">
    <subcellularLocation>
        <location evidence="1">Cell inner membrane</location>
        <topology evidence="1">Multi-pass membrane protein</topology>
    </subcellularLocation>
</comment>
<feature type="transmembrane region" description="Helical" evidence="15">
    <location>
        <begin position="604"/>
        <end position="626"/>
    </location>
</feature>
<dbReference type="PANTHER" id="PTHR30572:SF14">
    <property type="entry name" value="MACROLIDE EXPORT ATP-BINDING_PERMEASE PROTEIN MACB"/>
    <property type="match status" value="1"/>
</dbReference>
<feature type="region of interest" description="Disordered" evidence="14">
    <location>
        <begin position="255"/>
        <end position="274"/>
    </location>
</feature>
<dbReference type="InterPro" id="IPR003593">
    <property type="entry name" value="AAA+_ATPase"/>
</dbReference>
<dbReference type="Pfam" id="PF02687">
    <property type="entry name" value="FtsX"/>
    <property type="match status" value="1"/>
</dbReference>
<dbReference type="EMBL" id="CAACYJ010000040">
    <property type="protein sequence ID" value="VFB22405.1"/>
    <property type="molecule type" value="Genomic_DNA"/>
</dbReference>
<proteinExistence type="inferred from homology"/>
<feature type="domain" description="ABC transporter" evidence="16">
    <location>
        <begin position="35"/>
        <end position="273"/>
    </location>
</feature>
<dbReference type="InterPro" id="IPR017871">
    <property type="entry name" value="ABC_transporter-like_CS"/>
</dbReference>
<dbReference type="InterPro" id="IPR027417">
    <property type="entry name" value="P-loop_NTPase"/>
</dbReference>
<dbReference type="Pfam" id="PF00005">
    <property type="entry name" value="ABC_tran"/>
    <property type="match status" value="1"/>
</dbReference>
<name>A0A449ISR1_PSEFR</name>
<evidence type="ECO:0000256" key="2">
    <source>
        <dbReference type="ARBA" id="ARBA00022448"/>
    </source>
</evidence>
<evidence type="ECO:0000256" key="15">
    <source>
        <dbReference type="SAM" id="Phobius"/>
    </source>
</evidence>
<keyword evidence="9 15" id="KW-1133">Transmembrane helix</keyword>
<evidence type="ECO:0000313" key="20">
    <source>
        <dbReference type="Proteomes" id="UP001212337"/>
    </source>
</evidence>
<dbReference type="FunFam" id="3.40.50.300:FF:000032">
    <property type="entry name" value="Export ABC transporter ATP-binding protein"/>
    <property type="match status" value="1"/>
</dbReference>
<dbReference type="SUPFAM" id="SSF52540">
    <property type="entry name" value="P-loop containing nucleoside triphosphate hydrolases"/>
    <property type="match status" value="1"/>
</dbReference>
<dbReference type="InterPro" id="IPR003439">
    <property type="entry name" value="ABC_transporter-like_ATP-bd"/>
</dbReference>
<dbReference type="InterPro" id="IPR025857">
    <property type="entry name" value="MacB_PCD"/>
</dbReference>
<keyword evidence="10 15" id="KW-0472">Membrane</keyword>
<evidence type="ECO:0000256" key="7">
    <source>
        <dbReference type="ARBA" id="ARBA00022840"/>
    </source>
</evidence>
<dbReference type="Gene3D" id="3.40.50.300">
    <property type="entry name" value="P-loop containing nucleotide triphosphate hydrolases"/>
    <property type="match status" value="1"/>
</dbReference>
<dbReference type="PANTHER" id="PTHR30572">
    <property type="entry name" value="MEMBRANE COMPONENT OF TRANSPORTER-RELATED"/>
    <property type="match status" value="1"/>
</dbReference>
<evidence type="ECO:0000313" key="19">
    <source>
        <dbReference type="Proteomes" id="UP000330809"/>
    </source>
</evidence>
<dbReference type="GO" id="GO:1902495">
    <property type="term" value="C:transmembrane transporter complex"/>
    <property type="evidence" value="ECO:0007669"/>
    <property type="project" value="UniProtKB-ARBA"/>
</dbReference>
<evidence type="ECO:0000256" key="4">
    <source>
        <dbReference type="ARBA" id="ARBA00022519"/>
    </source>
</evidence>
<feature type="compositionally biased region" description="Polar residues" evidence="14">
    <location>
        <begin position="255"/>
        <end position="264"/>
    </location>
</feature>
<evidence type="ECO:0000256" key="13">
    <source>
        <dbReference type="ARBA" id="ARBA00041199"/>
    </source>
</evidence>
<dbReference type="Proteomes" id="UP001212337">
    <property type="component" value="Unassembled WGS sequence"/>
</dbReference>